<evidence type="ECO:0000256" key="4">
    <source>
        <dbReference type="ARBA" id="ARBA00022723"/>
    </source>
</evidence>
<feature type="region of interest" description="Disordered" evidence="9">
    <location>
        <begin position="33"/>
        <end position="71"/>
    </location>
</feature>
<dbReference type="FunFam" id="3.30.830.10:FF:000005">
    <property type="entry name" value="nardilysin isoform X1"/>
    <property type="match status" value="1"/>
</dbReference>
<dbReference type="GO" id="GO:0046872">
    <property type="term" value="F:metal ion binding"/>
    <property type="evidence" value="ECO:0007669"/>
    <property type="project" value="UniProtKB-KW"/>
</dbReference>
<dbReference type="PROSITE" id="PS00143">
    <property type="entry name" value="INSULINASE"/>
    <property type="match status" value="1"/>
</dbReference>
<feature type="domain" description="Peptidase M16 C-terminal" evidence="11">
    <location>
        <begin position="295"/>
        <end position="473"/>
    </location>
</feature>
<evidence type="ECO:0000256" key="1">
    <source>
        <dbReference type="ARBA" id="ARBA00001947"/>
    </source>
</evidence>
<feature type="domain" description="Coenzyme PQQ synthesis protein F-like C-terminal lobe" evidence="13">
    <location>
        <begin position="938"/>
        <end position="1025"/>
    </location>
</feature>
<dbReference type="GO" id="GO:0005739">
    <property type="term" value="C:mitochondrion"/>
    <property type="evidence" value="ECO:0007669"/>
    <property type="project" value="TreeGrafter"/>
</dbReference>
<evidence type="ECO:0000256" key="8">
    <source>
        <dbReference type="RuleBase" id="RU004447"/>
    </source>
</evidence>
<evidence type="ECO:0000259" key="13">
    <source>
        <dbReference type="Pfam" id="PF22456"/>
    </source>
</evidence>
<dbReference type="SUPFAM" id="SSF63411">
    <property type="entry name" value="LuxS/MPP-like metallohydrolase"/>
    <property type="match status" value="4"/>
</dbReference>
<evidence type="ECO:0000256" key="9">
    <source>
        <dbReference type="SAM" id="MobiDB-lite"/>
    </source>
</evidence>
<reference evidence="15" key="1">
    <citation type="submission" date="2016-09" db="EMBL/GenBank/DDBJ databases">
        <authorList>
            <person name="Jeantristanb JTB J.-T."/>
            <person name="Ricardo R."/>
        </authorList>
    </citation>
    <scope>NUCLEOTIDE SEQUENCE [LARGE SCALE GENOMIC DNA]</scope>
</reference>
<dbReference type="EMBL" id="FMSP01000004">
    <property type="protein sequence ID" value="SCV68931.1"/>
    <property type="molecule type" value="Genomic_DNA"/>
</dbReference>
<feature type="domain" description="Peptidase M16 middle/third" evidence="12">
    <location>
        <begin position="480"/>
        <end position="794"/>
    </location>
</feature>
<dbReference type="Gene3D" id="3.30.830.10">
    <property type="entry name" value="Metalloenzyme, LuxS/M16 peptidase-like"/>
    <property type="match status" value="4"/>
</dbReference>
<evidence type="ECO:0000259" key="10">
    <source>
        <dbReference type="Pfam" id="PF00675"/>
    </source>
</evidence>
<keyword evidence="4" id="KW-0479">Metal-binding</keyword>
<keyword evidence="15" id="KW-1185">Reference proteome</keyword>
<evidence type="ECO:0000256" key="7">
    <source>
        <dbReference type="ARBA" id="ARBA00023049"/>
    </source>
</evidence>
<dbReference type="Pfam" id="PF00675">
    <property type="entry name" value="Peptidase_M16"/>
    <property type="match status" value="1"/>
</dbReference>
<dbReference type="InterPro" id="IPR050626">
    <property type="entry name" value="Peptidase_M16"/>
</dbReference>
<dbReference type="OrthoDB" id="952271at2759"/>
<sequence length="1184" mass="133056">MLSRRRIPTSLSRLLLHSAPSLRSSQRRITPATLDAAGAARTPTSGSPLSRTMGSIATSREPKSPVSSRISEPYDLESLSPTWSIQGDTPTAAAASSSAPTFVRFIPAIEVSPNDPRSYRLVTLLNGLRALLVSDPTTDKAACALSVNIGHLSDPDDLPGLAHYCEHLLFLGTEQFPDEAEYKRYLSTHNGSSNAYTSMDETLYHFDCSINALEGGLKRHAGFFKNPLFDASCTEREVNAVDAEFRRNLQLDARRLFQLGKATSSSKGSGSVYWKFGTGSKQTLWDEPKHKGVDTRERLLEWYAKHYSANLMSLALCGNQSLDQLEMMVSREYSGIPNLNAQPNIFDAPVLEEEQLKTVISYRTIKDTAQLRIEFPSPDLRAHWSSKPSSFLSHYVGHEGPGSILAELKRRGWASSLSAGGNNGAAGFDFFRINVGLTALGLTNYKDVIGLIFEYLDILASTPPQRWAFDEMVKLGQIGWRWKENGQPTSLVKNLASRMATTLYPPEKSLSGLWYATKFDEALLRTCAGLLKMDKCRVFLGSREVVEGREWDQKERYYGTEYRIDRLDDLGIKTSTTFEGKLALPKPNPFIPENLDLVTKTPATEVRTCFVLMSLDWIGTDLATVIFKLQPVKRPTLIRQSSRSRVFHKKDDRWCIPRANAYFLLKSRVADESPSSAMKTQLLTQLVEEALAEYSYDATLAGLSYSVGSAPQGIELYVSGYSDKLPLLLHVVLTKLKGLELEGKEMRGLFDLVHERLSKAYKNARLENPSTLADARLRWLTRETYWTFEQRLDALKAITPEQVQAHIEPLLAQVRIEALIHGNLTADQAIALTNPVETTLFSSTSSTLSAEEEHHRALILPKPCNLIHRSKVVSLENVNSATSVYYQIGHAGDEKTTVTLALFAQIAKVPIFSTVSTRKSLLKKRTSSRKADSWYLISQLRTKEQLGYIVSSSTWSLYSITGFRVIVQSERSPEYLESRIETLWSSFDAVLLEMTDGAFDQQKQSLMDKKREKVKNLGGESARYWDELQEGTFDFDRRERQAQLVSTLTRTDLVEFFNTFIRPGARKRSKLSILIRSQRLQYDTLKALEKLLSSDEKVTTLLKSKPTLGQLETGIREFYPEGQDVPQNVKKEMEKLAHLPVLEGEGVKELLEQGIEEWRRGLEKAERLGPREDYRSDLEVASKL</sequence>
<dbReference type="Pfam" id="PF16187">
    <property type="entry name" value="Peptidase_M16_M"/>
    <property type="match status" value="1"/>
</dbReference>
<dbReference type="FunFam" id="3.30.830.10:FF:000012">
    <property type="entry name" value="Protease 3"/>
    <property type="match status" value="1"/>
</dbReference>
<dbReference type="GO" id="GO:0051603">
    <property type="term" value="P:proteolysis involved in protein catabolic process"/>
    <property type="evidence" value="ECO:0007669"/>
    <property type="project" value="TreeGrafter"/>
</dbReference>
<keyword evidence="3" id="KW-0645">Protease</keyword>
<gene>
    <name evidence="14" type="ORF">BQ2448_1951</name>
</gene>
<dbReference type="InterPro" id="IPR054734">
    <property type="entry name" value="PqqF-like_C_4"/>
</dbReference>
<dbReference type="AlphaFoldDB" id="A0A238F9X4"/>
<evidence type="ECO:0000256" key="3">
    <source>
        <dbReference type="ARBA" id="ARBA00022670"/>
    </source>
</evidence>
<keyword evidence="5" id="KW-0378">Hydrolase</keyword>
<keyword evidence="6" id="KW-0862">Zinc</keyword>
<name>A0A238F9X4_9BASI</name>
<comment type="similarity">
    <text evidence="2 8">Belongs to the peptidase M16 family.</text>
</comment>
<evidence type="ECO:0000259" key="11">
    <source>
        <dbReference type="Pfam" id="PF05193"/>
    </source>
</evidence>
<evidence type="ECO:0000256" key="6">
    <source>
        <dbReference type="ARBA" id="ARBA00022833"/>
    </source>
</evidence>
<dbReference type="InterPro" id="IPR007863">
    <property type="entry name" value="Peptidase_M16_C"/>
</dbReference>
<dbReference type="InterPro" id="IPR011249">
    <property type="entry name" value="Metalloenz_LuxS/M16"/>
</dbReference>
<dbReference type="Proteomes" id="UP000198372">
    <property type="component" value="Unassembled WGS sequence"/>
</dbReference>
<dbReference type="GO" id="GO:0043171">
    <property type="term" value="P:peptide catabolic process"/>
    <property type="evidence" value="ECO:0007669"/>
    <property type="project" value="TreeGrafter"/>
</dbReference>
<accession>A0A238F9X4</accession>
<organism evidence="14 15">
    <name type="scientific">Microbotryum intermedium</name>
    <dbReference type="NCBI Taxonomy" id="269621"/>
    <lineage>
        <taxon>Eukaryota</taxon>
        <taxon>Fungi</taxon>
        <taxon>Dikarya</taxon>
        <taxon>Basidiomycota</taxon>
        <taxon>Pucciniomycotina</taxon>
        <taxon>Microbotryomycetes</taxon>
        <taxon>Microbotryales</taxon>
        <taxon>Microbotryaceae</taxon>
        <taxon>Microbotryum</taxon>
    </lineage>
</organism>
<proteinExistence type="inferred from homology"/>
<keyword evidence="7" id="KW-0482">Metalloprotease</keyword>
<dbReference type="InterPro" id="IPR011765">
    <property type="entry name" value="Pept_M16_N"/>
</dbReference>
<dbReference type="STRING" id="269621.A0A238F9X4"/>
<dbReference type="Pfam" id="PF05193">
    <property type="entry name" value="Peptidase_M16_C"/>
    <property type="match status" value="1"/>
</dbReference>
<evidence type="ECO:0000256" key="2">
    <source>
        <dbReference type="ARBA" id="ARBA00007261"/>
    </source>
</evidence>
<dbReference type="PANTHER" id="PTHR43690">
    <property type="entry name" value="NARDILYSIN"/>
    <property type="match status" value="1"/>
</dbReference>
<dbReference type="InterPro" id="IPR001431">
    <property type="entry name" value="Pept_M16_Zn_BS"/>
</dbReference>
<dbReference type="Pfam" id="PF22456">
    <property type="entry name" value="PqqF-like_C_4"/>
    <property type="match status" value="1"/>
</dbReference>
<evidence type="ECO:0000259" key="12">
    <source>
        <dbReference type="Pfam" id="PF16187"/>
    </source>
</evidence>
<evidence type="ECO:0000313" key="15">
    <source>
        <dbReference type="Proteomes" id="UP000198372"/>
    </source>
</evidence>
<dbReference type="PANTHER" id="PTHR43690:SF18">
    <property type="entry name" value="INSULIN-DEGRADING ENZYME-RELATED"/>
    <property type="match status" value="1"/>
</dbReference>
<dbReference type="GO" id="GO:0004222">
    <property type="term" value="F:metalloendopeptidase activity"/>
    <property type="evidence" value="ECO:0007669"/>
    <property type="project" value="InterPro"/>
</dbReference>
<dbReference type="InterPro" id="IPR032632">
    <property type="entry name" value="Peptidase_M16_M"/>
</dbReference>
<protein>
    <submittedName>
        <fullName evidence="14">BQ2448_1951 protein</fullName>
    </submittedName>
</protein>
<evidence type="ECO:0000256" key="5">
    <source>
        <dbReference type="ARBA" id="ARBA00022801"/>
    </source>
</evidence>
<evidence type="ECO:0000313" key="14">
    <source>
        <dbReference type="EMBL" id="SCV68931.1"/>
    </source>
</evidence>
<feature type="compositionally biased region" description="Polar residues" evidence="9">
    <location>
        <begin position="42"/>
        <end position="58"/>
    </location>
</feature>
<dbReference type="GO" id="GO:0005829">
    <property type="term" value="C:cytosol"/>
    <property type="evidence" value="ECO:0007669"/>
    <property type="project" value="TreeGrafter"/>
</dbReference>
<feature type="domain" description="Peptidase M16 N-terminal" evidence="10">
    <location>
        <begin position="130"/>
        <end position="263"/>
    </location>
</feature>
<comment type="cofactor">
    <cofactor evidence="1">
        <name>Zn(2+)</name>
        <dbReference type="ChEBI" id="CHEBI:29105"/>
    </cofactor>
</comment>